<evidence type="ECO:0000313" key="4">
    <source>
        <dbReference type="Proteomes" id="UP001204798"/>
    </source>
</evidence>
<comment type="caution">
    <text evidence="3">The sequence shown here is derived from an EMBL/GenBank/DDBJ whole genome shotgun (WGS) entry which is preliminary data.</text>
</comment>
<feature type="compositionally biased region" description="Polar residues" evidence="1">
    <location>
        <begin position="105"/>
        <end position="127"/>
    </location>
</feature>
<feature type="region of interest" description="Disordered" evidence="1">
    <location>
        <begin position="1"/>
        <end position="28"/>
    </location>
</feature>
<dbReference type="RefSeq" id="WP_259097136.1">
    <property type="nucleotide sequence ID" value="NZ_CP130454.1"/>
</dbReference>
<organism evidence="3 4">
    <name type="scientific">Candidatus Fervidibacter sacchari</name>
    <dbReference type="NCBI Taxonomy" id="1448929"/>
    <lineage>
        <taxon>Bacteria</taxon>
        <taxon>Candidatus Fervidibacterota</taxon>
        <taxon>Candidatus Fervidibacter</taxon>
    </lineage>
</organism>
<keyword evidence="2" id="KW-1133">Transmembrane helix</keyword>
<feature type="transmembrane region" description="Helical" evidence="2">
    <location>
        <begin position="31"/>
        <end position="54"/>
    </location>
</feature>
<dbReference type="EMBL" id="JANUCP010000004">
    <property type="protein sequence ID" value="MCS3920022.1"/>
    <property type="molecule type" value="Genomic_DNA"/>
</dbReference>
<reference evidence="3 4" key="1">
    <citation type="submission" date="2022-08" db="EMBL/GenBank/DDBJ databases">
        <title>Bacterial and archaeal communities from various locations to study Microbial Dark Matter (Phase II).</title>
        <authorList>
            <person name="Stepanauskas R."/>
        </authorList>
    </citation>
    <scope>NUCLEOTIDE SEQUENCE [LARGE SCALE GENOMIC DNA]</scope>
    <source>
        <strain evidence="3 4">PD1</strain>
    </source>
</reference>
<gene>
    <name evidence="3" type="ORF">M2350_002439</name>
</gene>
<evidence type="ECO:0000313" key="3">
    <source>
        <dbReference type="EMBL" id="MCS3920022.1"/>
    </source>
</evidence>
<keyword evidence="2" id="KW-0812">Transmembrane</keyword>
<evidence type="ECO:0000256" key="1">
    <source>
        <dbReference type="SAM" id="MobiDB-lite"/>
    </source>
</evidence>
<keyword evidence="4" id="KW-1185">Reference proteome</keyword>
<sequence>MEEERREAYQEQQEVEPTEAVTSEPQRRGGFSAAVSFFLGLIIGAVAVFAITYARWKIPLDSASEQVKALEAQVQVANQRADRMRDALARAQEALNALNEALQEISPQGTKTQQVPTGGGEQTSPAQ</sequence>
<protein>
    <submittedName>
        <fullName evidence="3">Uncharacterized membrane protein YciS (DUF1049 family)</fullName>
    </submittedName>
</protein>
<name>A0ABT2EQ14_9BACT</name>
<dbReference type="Proteomes" id="UP001204798">
    <property type="component" value="Unassembled WGS sequence"/>
</dbReference>
<keyword evidence="2" id="KW-0472">Membrane</keyword>
<proteinExistence type="predicted"/>
<evidence type="ECO:0000256" key="2">
    <source>
        <dbReference type="SAM" id="Phobius"/>
    </source>
</evidence>
<feature type="region of interest" description="Disordered" evidence="1">
    <location>
        <begin position="102"/>
        <end position="127"/>
    </location>
</feature>
<accession>A0ABT2EQ14</accession>